<accession>A0AB32ZZ72</accession>
<proteinExistence type="predicted"/>
<sequence length="425" mass="50862">MEGKAKIEQDKLQEYEYFKEYWLYNYTHRYVFDYFDFYGLKITYFGSLNEQATNLRRYYTDSQDHYLEQHEQDYEDLNFANCLVYEHYKKTVQPHFNCSRYDELLYHYNYPYRRVDIHHYDFIECLQSLTTKFGFLFLTFTGQPDRTLNWELFIDNTLYFDHSKFSDLISAYPKDGYGFKGLQINVRKYSDKVDLENWDLAIHFKFGTPILKLNKQLKEIYKSTKKQSIGDEECADISVYVVREQVSLSRVIKYIDAQLKWLKIREDAAKNKTNNRGINSLDDFGLQIIIKSEQDAKKTLDLMKISSGFNDRMWPIEKNNIRRAIGLHHWDIIASTLDSNGDKIKLEPLLKSTYERLVHEKPALLNYYRHGYYCENTKKLNINTAEAYSTIISEMRKDYTMTVACIESFSYLSPQETKNLRKEHK</sequence>
<evidence type="ECO:0000313" key="1">
    <source>
        <dbReference type="EMBL" id="AFT74729.1"/>
    </source>
</evidence>
<gene>
    <name evidence="1" type="ordered locus">AMEC673_10175</name>
</gene>
<reference evidence="2" key="1">
    <citation type="journal article" date="2012" name="Sci. Rep.">
        <title>Genomes of surface isolates of Alteromonas macleodii: the life of a widespread marine opportunistic copiotroph.</title>
        <authorList>
            <person name="Lopez-Perez M."/>
            <person name="Gonzaga A."/>
            <person name="Martin-Cuadrado A.B."/>
            <person name="Onyshchenko O."/>
            <person name="Ghavidel A."/>
            <person name="Ghai R."/>
            <person name="Rodriguez-Valera F."/>
        </authorList>
    </citation>
    <scope>NUCLEOTIDE SEQUENCE [LARGE SCALE GENOMIC DNA]</scope>
    <source>
        <strain evidence="2">English Channel 673</strain>
    </source>
</reference>
<protein>
    <submittedName>
        <fullName evidence="1">Uncharacterized protein</fullName>
    </submittedName>
</protein>
<evidence type="ECO:0000313" key="2">
    <source>
        <dbReference type="Proteomes" id="UP000006296"/>
    </source>
</evidence>
<dbReference type="AlphaFoldDB" id="A0AB32ZZ72"/>
<dbReference type="RefSeq" id="WP_014976634.1">
    <property type="nucleotide sequence ID" value="NC_018678.1"/>
</dbReference>
<organism evidence="1 2">
    <name type="scientific">Alteromonas macleodii (strain English Channel 673)</name>
    <dbReference type="NCBI Taxonomy" id="1004788"/>
    <lineage>
        <taxon>Bacteria</taxon>
        <taxon>Pseudomonadati</taxon>
        <taxon>Pseudomonadota</taxon>
        <taxon>Gammaproteobacteria</taxon>
        <taxon>Alteromonadales</taxon>
        <taxon>Alteromonadaceae</taxon>
        <taxon>Alteromonas/Salinimonas group</taxon>
        <taxon>Alteromonas</taxon>
    </lineage>
</organism>
<dbReference type="EMBL" id="CP003844">
    <property type="protein sequence ID" value="AFT74729.1"/>
    <property type="molecule type" value="Genomic_DNA"/>
</dbReference>
<dbReference type="KEGG" id="amg:AMEC673_10175"/>
<dbReference type="Proteomes" id="UP000006296">
    <property type="component" value="Chromosome"/>
</dbReference>
<name>A0AB32ZZ72_ALTME</name>